<feature type="transmembrane region" description="Helical" evidence="1">
    <location>
        <begin position="21"/>
        <end position="44"/>
    </location>
</feature>
<keyword evidence="1" id="KW-0812">Transmembrane</keyword>
<reference evidence="3" key="1">
    <citation type="submission" date="2020-02" db="EMBL/GenBank/DDBJ databases">
        <authorList>
            <person name="Meier V. D."/>
        </authorList>
    </citation>
    <scope>NUCLEOTIDE SEQUENCE</scope>
    <source>
        <strain evidence="3">AVDCRST_MAG81</strain>
    </source>
</reference>
<dbReference type="Gene3D" id="1.10.8.730">
    <property type="match status" value="1"/>
</dbReference>
<feature type="domain" description="Helicase HerA central" evidence="2">
    <location>
        <begin position="598"/>
        <end position="644"/>
    </location>
</feature>
<dbReference type="InterPro" id="IPR027417">
    <property type="entry name" value="P-loop_NTPase"/>
</dbReference>
<keyword evidence="1" id="KW-1133">Transmembrane helix</keyword>
<dbReference type="AlphaFoldDB" id="A0A6J4VM39"/>
<dbReference type="EMBL" id="CADCWO010000171">
    <property type="protein sequence ID" value="CAA9582014.1"/>
    <property type="molecule type" value="Genomic_DNA"/>
</dbReference>
<gene>
    <name evidence="3" type="ORF">AVDCRST_MAG81-3085</name>
</gene>
<organism evidence="3">
    <name type="scientific">uncultured Synechococcales cyanobacterium</name>
    <dbReference type="NCBI Taxonomy" id="1936017"/>
    <lineage>
        <taxon>Bacteria</taxon>
        <taxon>Bacillati</taxon>
        <taxon>Cyanobacteriota</taxon>
        <taxon>Cyanophyceae</taxon>
        <taxon>Synechococcales</taxon>
        <taxon>environmental samples</taxon>
    </lineage>
</organism>
<dbReference type="Pfam" id="PF01935">
    <property type="entry name" value="DUF87"/>
    <property type="match status" value="1"/>
</dbReference>
<keyword evidence="1" id="KW-0472">Membrane</keyword>
<protein>
    <recommendedName>
        <fullName evidence="2">Helicase HerA central domain-containing protein</fullName>
    </recommendedName>
</protein>
<evidence type="ECO:0000259" key="2">
    <source>
        <dbReference type="Pfam" id="PF01935"/>
    </source>
</evidence>
<proteinExistence type="predicted"/>
<dbReference type="Gene3D" id="3.40.50.300">
    <property type="entry name" value="P-loop containing nucleotide triphosphate hydrolases"/>
    <property type="match status" value="1"/>
</dbReference>
<name>A0A6J4VM39_9CYAN</name>
<dbReference type="SUPFAM" id="SSF52540">
    <property type="entry name" value="P-loop containing nucleoside triphosphate hydrolases"/>
    <property type="match status" value="1"/>
</dbReference>
<evidence type="ECO:0000313" key="3">
    <source>
        <dbReference type="EMBL" id="CAA9582014.1"/>
    </source>
</evidence>
<sequence>MREQALGEGRVNEMIGTALGLGFIAPKQFLFCGGIFFLCIPLIFRNPPQGLLIFACIYGPFWMLTGNDPTKFFERLHKPKKYIAEEPVLEFNPAGIPMPVKPQRESTTYRIKGKQRTYHHIERKFHLLTYGQIELEGKEIGFYLLRRGTQLMFIFAWEVYGHDPSMSGQQAMEILSACNDALTNVPGDIDLKCYQEIVATCEAYLRMQAALLASKEHDTLSRELIKSRARRGKQLCEEGRLVENSITVFAKYRVPLGGEYAISETWLDELLAKTQPLVGALKGKNFESQAAWEKVIDYAYRYAYRKVNSQLSSPQGFGMRLRTKTVHELFGADYLKLHKPPVPPVPQYIVYNEDGLQPPVVHDLGTHAIGTLFEPQGGISAKPEFDRHYAYLPVKQQYEAFVRLGQVRSFPKDKENVARGYLRFLWNILSGTTEAIYNCRVVTELTPDRSGFEMLQLDRMISNSVKREALAAKKQTVDVVAMRRREQAIEARDLLEDKNLPYWCSVGVWLYRDSLDELNKATNELIGRIQAAASVERVMNATEDVWFQSWPFEWEAFLTKPHHRRQKYLGFQALPMLPMIKVKPADKQGMMLVTRELSSPLYIDIANRKNHTAIIAQTGVGKSFLMMDMIFEYVFNNYLAVIFDFPRPDGTSTYTVLVPILQKLGVRAVYYNVRESVMNIIELPDLRHFKSQKKRTEVWQQAFGNHVRLLCAIVMGTTTNSDRELLVNSLLTQCYAAFHADEAIKRRYESAIQGGFGSDAYQNMPILETFVQYAEHWFSEYIRNKHETISVLVNDTIDVILTQLRGVLSTSLGASINGISSFDPNVNLLVIGLTNVSESLDSLIYAMSGLNVLLRQSFSVLRSLLAIDEGTILYKFPFFARETGIIPVHGRKWGCNFLIAAQELQTILNSCSGNDIFKNLDNILGGHISSSAIPDMLQLEFREELIRRYTSEAYKPSSELLQSYWYLKRGDQHLEATHPASELLLALGATDPDENAARQRTMALHPGDPIAGIKHFGKLIVQAKRQGLPMDSIHPDVMIDENENDEEEN</sequence>
<evidence type="ECO:0000256" key="1">
    <source>
        <dbReference type="SAM" id="Phobius"/>
    </source>
</evidence>
<accession>A0A6J4VM39</accession>
<dbReference type="InterPro" id="IPR002789">
    <property type="entry name" value="HerA_central"/>
</dbReference>